<feature type="transmembrane region" description="Helical" evidence="2">
    <location>
        <begin position="103"/>
        <end position="129"/>
    </location>
</feature>
<evidence type="ECO:0000256" key="2">
    <source>
        <dbReference type="SAM" id="Phobius"/>
    </source>
</evidence>
<organism evidence="3">
    <name type="scientific">Cacopsylla melanoneura</name>
    <dbReference type="NCBI Taxonomy" id="428564"/>
    <lineage>
        <taxon>Eukaryota</taxon>
        <taxon>Metazoa</taxon>
        <taxon>Ecdysozoa</taxon>
        <taxon>Arthropoda</taxon>
        <taxon>Hexapoda</taxon>
        <taxon>Insecta</taxon>
        <taxon>Pterygota</taxon>
        <taxon>Neoptera</taxon>
        <taxon>Paraneoptera</taxon>
        <taxon>Hemiptera</taxon>
        <taxon>Sternorrhyncha</taxon>
        <taxon>Psylloidea</taxon>
        <taxon>Psyllidae</taxon>
        <taxon>Psyllinae</taxon>
        <taxon>Cacopsylla</taxon>
    </lineage>
</organism>
<evidence type="ECO:0000256" key="1">
    <source>
        <dbReference type="SAM" id="MobiDB-lite"/>
    </source>
</evidence>
<feature type="region of interest" description="Disordered" evidence="1">
    <location>
        <begin position="1"/>
        <end position="42"/>
    </location>
</feature>
<dbReference type="EMBL" id="HBUF01353732">
    <property type="protein sequence ID" value="CAG6715924.1"/>
    <property type="molecule type" value="Transcribed_RNA"/>
</dbReference>
<feature type="compositionally biased region" description="Basic residues" evidence="1">
    <location>
        <begin position="187"/>
        <end position="208"/>
    </location>
</feature>
<accession>A0A8D8Y085</accession>
<feature type="region of interest" description="Disordered" evidence="1">
    <location>
        <begin position="292"/>
        <end position="316"/>
    </location>
</feature>
<dbReference type="EMBL" id="HBUF01236234">
    <property type="protein sequence ID" value="CAG6675325.1"/>
    <property type="molecule type" value="Transcribed_RNA"/>
</dbReference>
<feature type="compositionally biased region" description="Polar residues" evidence="1">
    <location>
        <begin position="239"/>
        <end position="252"/>
    </location>
</feature>
<proteinExistence type="predicted"/>
<name>A0A8D8Y085_9HEMI</name>
<evidence type="ECO:0000313" key="3">
    <source>
        <dbReference type="EMBL" id="CAG6715922.1"/>
    </source>
</evidence>
<keyword evidence="2" id="KW-1133">Transmembrane helix</keyword>
<feature type="region of interest" description="Disordered" evidence="1">
    <location>
        <begin position="145"/>
        <end position="252"/>
    </location>
</feature>
<feature type="transmembrane region" description="Helical" evidence="2">
    <location>
        <begin position="70"/>
        <end position="91"/>
    </location>
</feature>
<dbReference type="EMBL" id="HBUF01048555">
    <property type="protein sequence ID" value="CAG6620817.1"/>
    <property type="molecule type" value="Transcribed_RNA"/>
</dbReference>
<keyword evidence="2" id="KW-0472">Membrane</keyword>
<feature type="compositionally biased region" description="Polar residues" evidence="1">
    <location>
        <begin position="145"/>
        <end position="165"/>
    </location>
</feature>
<feature type="compositionally biased region" description="Basic and acidic residues" evidence="1">
    <location>
        <begin position="226"/>
        <end position="236"/>
    </location>
</feature>
<protein>
    <submittedName>
        <fullName evidence="3">Uncharacterized protein</fullName>
    </submittedName>
</protein>
<keyword evidence="2" id="KW-0812">Transmembrane</keyword>
<dbReference type="EMBL" id="HBUF01353731">
    <property type="protein sequence ID" value="CAG6715922.1"/>
    <property type="molecule type" value="Transcribed_RNA"/>
</dbReference>
<dbReference type="AlphaFoldDB" id="A0A8D8Y085"/>
<sequence length="357" mass="39201">MTWATGAAVAVRHERRRHEKRSTNTCPRPTELNLPTSPMSYSSSPILPQTSPSGGMDIPEIYICKFQLPLLQIIVVSLVLGAILLIVGLVQLKPGAGASQHKFLLLGSGIFLLIFGIILAFVRCCLLPWSMKQKRRKLLMDEETALQNGTNRTRTPSRASLQTPSHMLRHTPTSTINTSITSTVHTTSHHHHTHHSKPNSSNHHTHVRLHGDVAHDKGTHSSNHHASNDVHVKPDVNGESETNSLHHPTCSIQVENVDQDPIEGEEDITHRILVVAEPTMLETIEESQLEAAGSVKRKTIQESQSPDKESQTSAKIEVTHSVNSVIESPKVDTQVILVNPSASAREESTAKTTVVDT</sequence>
<feature type="compositionally biased region" description="Low complexity" evidence="1">
    <location>
        <begin position="170"/>
        <end position="186"/>
    </location>
</feature>
<feature type="compositionally biased region" description="Polar residues" evidence="1">
    <location>
        <begin position="23"/>
        <end position="42"/>
    </location>
</feature>
<feature type="compositionally biased region" description="Basic and acidic residues" evidence="1">
    <location>
        <begin position="209"/>
        <end position="219"/>
    </location>
</feature>
<reference evidence="3" key="1">
    <citation type="submission" date="2021-05" db="EMBL/GenBank/DDBJ databases">
        <authorList>
            <person name="Alioto T."/>
            <person name="Alioto T."/>
            <person name="Gomez Garrido J."/>
        </authorList>
    </citation>
    <scope>NUCLEOTIDE SEQUENCE</scope>
</reference>